<dbReference type="CDD" id="cd18140">
    <property type="entry name" value="HLD_clamp_RFC"/>
    <property type="match status" value="1"/>
</dbReference>
<dbReference type="Gene3D" id="3.40.50.300">
    <property type="entry name" value="P-loop containing nucleotide triphosphate hydrolases"/>
    <property type="match status" value="1"/>
</dbReference>
<proteinExistence type="inferred from homology"/>
<dbReference type="InterPro" id="IPR050238">
    <property type="entry name" value="DNA_Rep/Repair_Clamp_Loader"/>
</dbReference>
<evidence type="ECO:0000259" key="5">
    <source>
        <dbReference type="SMART" id="SM00382"/>
    </source>
</evidence>
<feature type="domain" description="AAA+ ATPase" evidence="5">
    <location>
        <begin position="39"/>
        <end position="170"/>
    </location>
</feature>
<keyword evidence="2" id="KW-0235">DNA replication</keyword>
<accession>A0A5J4UXR9</accession>
<evidence type="ECO:0000256" key="3">
    <source>
        <dbReference type="ARBA" id="ARBA00022741"/>
    </source>
</evidence>
<dbReference type="SUPFAM" id="SSF52540">
    <property type="entry name" value="P-loop containing nucleoside triphosphate hydrolases"/>
    <property type="match status" value="1"/>
</dbReference>
<protein>
    <submittedName>
        <fullName evidence="6">Putative Replication factor C subunit 2</fullName>
    </submittedName>
</protein>
<organism evidence="6 7">
    <name type="scientific">Streblomastix strix</name>
    <dbReference type="NCBI Taxonomy" id="222440"/>
    <lineage>
        <taxon>Eukaryota</taxon>
        <taxon>Metamonada</taxon>
        <taxon>Preaxostyla</taxon>
        <taxon>Oxymonadida</taxon>
        <taxon>Streblomastigidae</taxon>
        <taxon>Streblomastix</taxon>
    </lineage>
</organism>
<dbReference type="Gene3D" id="1.20.272.10">
    <property type="match status" value="1"/>
</dbReference>
<dbReference type="GO" id="GO:0005663">
    <property type="term" value="C:DNA replication factor C complex"/>
    <property type="evidence" value="ECO:0007669"/>
    <property type="project" value="TreeGrafter"/>
</dbReference>
<dbReference type="Proteomes" id="UP000324800">
    <property type="component" value="Unassembled WGS sequence"/>
</dbReference>
<dbReference type="GO" id="GO:0003689">
    <property type="term" value="F:DNA clamp loader activity"/>
    <property type="evidence" value="ECO:0007669"/>
    <property type="project" value="TreeGrafter"/>
</dbReference>
<dbReference type="FunFam" id="1.10.8.60:FF:000012">
    <property type="entry name" value="Replication factor C subunit 4"/>
    <property type="match status" value="1"/>
</dbReference>
<comment type="similarity">
    <text evidence="1">Belongs to the activator 1 small subunits family.</text>
</comment>
<dbReference type="NCBIfam" id="NF001679">
    <property type="entry name" value="PRK00440.1"/>
    <property type="match status" value="1"/>
</dbReference>
<dbReference type="InterPro" id="IPR003593">
    <property type="entry name" value="AAA+_ATPase"/>
</dbReference>
<dbReference type="EMBL" id="SNRW01011635">
    <property type="protein sequence ID" value="KAA6374892.1"/>
    <property type="molecule type" value="Genomic_DNA"/>
</dbReference>
<dbReference type="GO" id="GO:0005524">
    <property type="term" value="F:ATP binding"/>
    <property type="evidence" value="ECO:0007669"/>
    <property type="project" value="UniProtKB-KW"/>
</dbReference>
<dbReference type="OrthoDB" id="4199794at2759"/>
<dbReference type="InterPro" id="IPR008921">
    <property type="entry name" value="DNA_pol3_clamp-load_cplx_C"/>
</dbReference>
<dbReference type="GO" id="GO:0006261">
    <property type="term" value="P:DNA-templated DNA replication"/>
    <property type="evidence" value="ECO:0007669"/>
    <property type="project" value="TreeGrafter"/>
</dbReference>
<evidence type="ECO:0000313" key="6">
    <source>
        <dbReference type="EMBL" id="KAA6374892.1"/>
    </source>
</evidence>
<dbReference type="PANTHER" id="PTHR11669:SF5">
    <property type="entry name" value="REPLICATION FACTOR C SUBUNIT 2"/>
    <property type="match status" value="1"/>
</dbReference>
<evidence type="ECO:0000256" key="2">
    <source>
        <dbReference type="ARBA" id="ARBA00022705"/>
    </source>
</evidence>
<dbReference type="InterPro" id="IPR003959">
    <property type="entry name" value="ATPase_AAA_core"/>
</dbReference>
<reference evidence="6 7" key="1">
    <citation type="submission" date="2019-03" db="EMBL/GenBank/DDBJ databases">
        <title>Single cell metagenomics reveals metabolic interactions within the superorganism composed of flagellate Streblomastix strix and complex community of Bacteroidetes bacteria on its surface.</title>
        <authorList>
            <person name="Treitli S.C."/>
            <person name="Kolisko M."/>
            <person name="Husnik F."/>
            <person name="Keeling P."/>
            <person name="Hampl V."/>
        </authorList>
    </citation>
    <scope>NUCLEOTIDE SEQUENCE [LARGE SCALE GENOMIC DNA]</scope>
    <source>
        <strain evidence="6">ST1C</strain>
    </source>
</reference>
<dbReference type="SMART" id="SM00382">
    <property type="entry name" value="AAA"/>
    <property type="match status" value="1"/>
</dbReference>
<dbReference type="Pfam" id="PF00004">
    <property type="entry name" value="AAA"/>
    <property type="match status" value="1"/>
</dbReference>
<dbReference type="SUPFAM" id="SSF48019">
    <property type="entry name" value="post-AAA+ oligomerization domain-like"/>
    <property type="match status" value="1"/>
</dbReference>
<dbReference type="InterPro" id="IPR013748">
    <property type="entry name" value="Rep_factorC_C"/>
</dbReference>
<dbReference type="Pfam" id="PF08542">
    <property type="entry name" value="Rep_fac_C"/>
    <property type="match status" value="1"/>
</dbReference>
<dbReference type="GO" id="GO:0016887">
    <property type="term" value="F:ATP hydrolysis activity"/>
    <property type="evidence" value="ECO:0007669"/>
    <property type="project" value="InterPro"/>
</dbReference>
<dbReference type="Gene3D" id="1.10.8.60">
    <property type="match status" value="1"/>
</dbReference>
<dbReference type="AlphaFoldDB" id="A0A5J4UXR9"/>
<dbReference type="GO" id="GO:0003677">
    <property type="term" value="F:DNA binding"/>
    <property type="evidence" value="ECO:0007669"/>
    <property type="project" value="InterPro"/>
</dbReference>
<dbReference type="InterPro" id="IPR027417">
    <property type="entry name" value="P-loop_NTPase"/>
</dbReference>
<dbReference type="GO" id="GO:0006281">
    <property type="term" value="P:DNA repair"/>
    <property type="evidence" value="ECO:0007669"/>
    <property type="project" value="TreeGrafter"/>
</dbReference>
<dbReference type="FunFam" id="3.40.50.300:FF:003154">
    <property type="entry name" value="Serine/threonine-protein phosphatase"/>
    <property type="match status" value="1"/>
</dbReference>
<comment type="caution">
    <text evidence="6">The sequence shown here is derived from an EMBL/GenBank/DDBJ whole genome shotgun (WGS) entry which is preliminary data.</text>
</comment>
<dbReference type="CDD" id="cd00009">
    <property type="entry name" value="AAA"/>
    <property type="match status" value="1"/>
</dbReference>
<dbReference type="PANTHER" id="PTHR11669">
    <property type="entry name" value="REPLICATION FACTOR C / DNA POLYMERASE III GAMMA-TAU SUBUNIT"/>
    <property type="match status" value="1"/>
</dbReference>
<dbReference type="GO" id="GO:0005634">
    <property type="term" value="C:nucleus"/>
    <property type="evidence" value="ECO:0007669"/>
    <property type="project" value="TreeGrafter"/>
</dbReference>
<evidence type="ECO:0000256" key="1">
    <source>
        <dbReference type="ARBA" id="ARBA00005378"/>
    </source>
</evidence>
<evidence type="ECO:0000313" key="7">
    <source>
        <dbReference type="Proteomes" id="UP000324800"/>
    </source>
</evidence>
<name>A0A5J4UXR9_9EUKA</name>
<sequence length="339" mass="37571">MSAPRNEVWLEKYRPRILDDVVGNQAAIDRLRATVLEGTIPNLILSGPPGTGKTTCVLCIARALLGTQYKEAVLELNASDERGIDVVRNKIKMFAQKKVTLPDGHPKIIILDEVDSMTEGAQQALRRIMEVYSNTTRFALACNNSAQVIEPIQSRCAILRFTRLSDKDILKRLLFIGDAEKIPYTEAGMGAIIFTAQGDMRQAVNNMQSTFYGFGKVDAESVFKVCDQPHPEIIRRIVDYCVKGQLNEALDLADCLWAKGYSALDIVGTLFYLVPRLSLQEDIKFLILREIGNSQMILLDGCDDQVQLSGLLARICGRAIKMGFGGSQIADSKITVKKQ</sequence>
<dbReference type="InterPro" id="IPR047854">
    <property type="entry name" value="RFC_lid"/>
</dbReference>
<evidence type="ECO:0000256" key="4">
    <source>
        <dbReference type="ARBA" id="ARBA00022840"/>
    </source>
</evidence>
<keyword evidence="3" id="KW-0547">Nucleotide-binding</keyword>
<keyword evidence="4" id="KW-0067">ATP-binding</keyword>
<gene>
    <name evidence="6" type="ORF">EZS28_029581</name>
</gene>